<feature type="region of interest" description="Disordered" evidence="6">
    <location>
        <begin position="2458"/>
        <end position="2502"/>
    </location>
</feature>
<feature type="compositionally biased region" description="Pro residues" evidence="6">
    <location>
        <begin position="2479"/>
        <end position="2502"/>
    </location>
</feature>
<feature type="region of interest" description="Disordered" evidence="6">
    <location>
        <begin position="3454"/>
        <end position="3495"/>
    </location>
</feature>
<feature type="compositionally biased region" description="Pro residues" evidence="6">
    <location>
        <begin position="31"/>
        <end position="43"/>
    </location>
</feature>
<feature type="compositionally biased region" description="Pro residues" evidence="6">
    <location>
        <begin position="2974"/>
        <end position="2994"/>
    </location>
</feature>
<feature type="region of interest" description="Disordered" evidence="6">
    <location>
        <begin position="4923"/>
        <end position="4962"/>
    </location>
</feature>
<dbReference type="InterPro" id="IPR000742">
    <property type="entry name" value="EGF"/>
</dbReference>
<feature type="region of interest" description="Disordered" evidence="6">
    <location>
        <begin position="1461"/>
        <end position="1500"/>
    </location>
</feature>
<feature type="domain" description="EGF-like" evidence="7">
    <location>
        <begin position="3152"/>
        <end position="3190"/>
    </location>
</feature>
<feature type="region of interest" description="Disordered" evidence="6">
    <location>
        <begin position="5170"/>
        <end position="5198"/>
    </location>
</feature>
<dbReference type="SMART" id="SM00438">
    <property type="entry name" value="ZnF_NFX"/>
    <property type="match status" value="14"/>
</dbReference>
<keyword evidence="4" id="KW-0862">Zinc</keyword>
<feature type="region of interest" description="Disordered" evidence="6">
    <location>
        <begin position="6539"/>
        <end position="6589"/>
    </location>
</feature>
<dbReference type="GO" id="GO:0008270">
    <property type="term" value="F:zinc ion binding"/>
    <property type="evidence" value="ECO:0007669"/>
    <property type="project" value="UniProtKB-KW"/>
</dbReference>
<feature type="compositionally biased region" description="Pro residues" evidence="6">
    <location>
        <begin position="3823"/>
        <end position="3835"/>
    </location>
</feature>
<feature type="compositionally biased region" description="Pro residues" evidence="6">
    <location>
        <begin position="1245"/>
        <end position="1263"/>
    </location>
</feature>
<feature type="region of interest" description="Disordered" evidence="6">
    <location>
        <begin position="2591"/>
        <end position="2624"/>
    </location>
</feature>
<evidence type="ECO:0000256" key="6">
    <source>
        <dbReference type="SAM" id="MobiDB-lite"/>
    </source>
</evidence>
<feature type="region of interest" description="Disordered" evidence="6">
    <location>
        <begin position="5545"/>
        <end position="5584"/>
    </location>
</feature>
<dbReference type="PROSITE" id="PS50026">
    <property type="entry name" value="EGF_3"/>
    <property type="match status" value="19"/>
</dbReference>
<feature type="domain" description="EGF-like" evidence="7">
    <location>
        <begin position="537"/>
        <end position="575"/>
    </location>
</feature>
<feature type="region of interest" description="Disordered" evidence="6">
    <location>
        <begin position="3701"/>
        <end position="3729"/>
    </location>
</feature>
<feature type="region of interest" description="Disordered" evidence="6">
    <location>
        <begin position="1208"/>
        <end position="1263"/>
    </location>
</feature>
<feature type="region of interest" description="Disordered" evidence="6">
    <location>
        <begin position="6043"/>
        <end position="6067"/>
    </location>
</feature>
<feature type="compositionally biased region" description="Pro residues" evidence="6">
    <location>
        <begin position="5060"/>
        <end position="5085"/>
    </location>
</feature>
<feature type="region of interest" description="Disordered" evidence="6">
    <location>
        <begin position="2330"/>
        <end position="2385"/>
    </location>
</feature>
<feature type="compositionally biased region" description="Pro residues" evidence="6">
    <location>
        <begin position="4561"/>
        <end position="4586"/>
    </location>
</feature>
<feature type="region of interest" description="Disordered" evidence="6">
    <location>
        <begin position="5046"/>
        <end position="5085"/>
    </location>
</feature>
<evidence type="ECO:0000313" key="8">
    <source>
        <dbReference type="EMBL" id="KAG7155062.1"/>
    </source>
</evidence>
<feature type="region of interest" description="Disordered" evidence="6">
    <location>
        <begin position="5669"/>
        <end position="5697"/>
    </location>
</feature>
<dbReference type="GO" id="GO:0005634">
    <property type="term" value="C:nucleus"/>
    <property type="evidence" value="ECO:0007669"/>
    <property type="project" value="InterPro"/>
</dbReference>
<dbReference type="Proteomes" id="UP000747542">
    <property type="component" value="Unassembled WGS sequence"/>
</dbReference>
<feature type="compositionally biased region" description="Pro residues" evidence="6">
    <location>
        <begin position="2714"/>
        <end position="2725"/>
    </location>
</feature>
<feature type="compositionally biased region" description="Pro residues" evidence="6">
    <location>
        <begin position="1352"/>
        <end position="1380"/>
    </location>
</feature>
<feature type="region of interest" description="Disordered" evidence="6">
    <location>
        <begin position="2082"/>
        <end position="2115"/>
    </location>
</feature>
<feature type="region of interest" description="Disordered" evidence="6">
    <location>
        <begin position="1959"/>
        <end position="2002"/>
    </location>
</feature>
<feature type="compositionally biased region" description="Pro residues" evidence="6">
    <location>
        <begin position="976"/>
        <end position="1000"/>
    </location>
</feature>
<feature type="compositionally biased region" description="Pro residues" evidence="6">
    <location>
        <begin position="4438"/>
        <end position="4466"/>
    </location>
</feature>
<feature type="region of interest" description="Disordered" evidence="6">
    <location>
        <begin position="5422"/>
        <end position="5462"/>
    </location>
</feature>
<dbReference type="InterPro" id="IPR000967">
    <property type="entry name" value="Znf_NFX1"/>
</dbReference>
<feature type="compositionally biased region" description="Pro residues" evidence="6">
    <location>
        <begin position="2603"/>
        <end position="2624"/>
    </location>
</feature>
<feature type="compositionally biased region" description="Pro residues" evidence="6">
    <location>
        <begin position="5452"/>
        <end position="5462"/>
    </location>
</feature>
<keyword evidence="9" id="KW-1185">Reference proteome</keyword>
<evidence type="ECO:0000259" key="7">
    <source>
        <dbReference type="PROSITE" id="PS50026"/>
    </source>
</evidence>
<feature type="compositionally biased region" description="Pro residues" evidence="6">
    <location>
        <begin position="1832"/>
        <end position="1844"/>
    </location>
</feature>
<feature type="region of interest" description="Disordered" evidence="6">
    <location>
        <begin position="4671"/>
        <end position="4699"/>
    </location>
</feature>
<feature type="compositionally biased region" description="Pro residues" evidence="6">
    <location>
        <begin position="4793"/>
        <end position="4805"/>
    </location>
</feature>
<feature type="compositionally biased region" description="Pro residues" evidence="6">
    <location>
        <begin position="3324"/>
        <end position="3336"/>
    </location>
</feature>
<feature type="compositionally biased region" description="Pro residues" evidence="6">
    <location>
        <begin position="5329"/>
        <end position="5347"/>
    </location>
</feature>
<feature type="region of interest" description="Disordered" evidence="6">
    <location>
        <begin position="2955"/>
        <end position="2994"/>
    </location>
</feature>
<feature type="compositionally biased region" description="Pro residues" evidence="6">
    <location>
        <begin position="853"/>
        <end position="881"/>
    </location>
</feature>
<feature type="region of interest" description="Disordered" evidence="6">
    <location>
        <begin position="4793"/>
        <end position="4849"/>
    </location>
</feature>
<dbReference type="EMBL" id="JAHLQT010043233">
    <property type="protein sequence ID" value="KAG7155062.1"/>
    <property type="molecule type" value="Genomic_DNA"/>
</dbReference>
<feature type="region of interest" description="Disordered" evidence="6">
    <location>
        <begin position="2698"/>
        <end position="2725"/>
    </location>
</feature>
<feature type="region of interest" description="Disordered" evidence="6">
    <location>
        <begin position="4419"/>
        <end position="4466"/>
    </location>
</feature>
<feature type="region of interest" description="Disordered" evidence="6">
    <location>
        <begin position="3823"/>
        <end position="3878"/>
    </location>
</feature>
<comment type="caution">
    <text evidence="5">Lacks conserved residue(s) required for the propagation of feature annotation.</text>
</comment>
<feature type="domain" description="EGF-like" evidence="7">
    <location>
        <begin position="5120"/>
        <end position="5158"/>
    </location>
</feature>
<evidence type="ECO:0000256" key="1">
    <source>
        <dbReference type="ARBA" id="ARBA00022723"/>
    </source>
</evidence>
<feature type="region of interest" description="Disordered" evidence="6">
    <location>
        <begin position="727"/>
        <end position="765"/>
    </location>
</feature>
<feature type="domain" description="EGF-like" evidence="7">
    <location>
        <begin position="2407"/>
        <end position="2445"/>
    </location>
</feature>
<feature type="non-terminal residue" evidence="8">
    <location>
        <position position="6893"/>
    </location>
</feature>
<dbReference type="PROSITE" id="PS01186">
    <property type="entry name" value="EGF_2"/>
    <property type="match status" value="6"/>
</dbReference>
<feature type="region of interest" description="Disordered" evidence="6">
    <location>
        <begin position="5922"/>
        <end position="5960"/>
    </location>
</feature>
<feature type="compositionally biased region" description="Pro residues" evidence="6">
    <location>
        <begin position="2824"/>
        <end position="2837"/>
    </location>
</feature>
<feature type="compositionally biased region" description="Pro residues" evidence="6">
    <location>
        <begin position="746"/>
        <end position="764"/>
    </location>
</feature>
<feature type="region of interest" description="Disordered" evidence="6">
    <location>
        <begin position="3078"/>
        <end position="3117"/>
    </location>
</feature>
<organism evidence="8 9">
    <name type="scientific">Homarus americanus</name>
    <name type="common">American lobster</name>
    <dbReference type="NCBI Taxonomy" id="6706"/>
    <lineage>
        <taxon>Eukaryota</taxon>
        <taxon>Metazoa</taxon>
        <taxon>Ecdysozoa</taxon>
        <taxon>Arthropoda</taxon>
        <taxon>Crustacea</taxon>
        <taxon>Multicrustacea</taxon>
        <taxon>Malacostraca</taxon>
        <taxon>Eumalacostraca</taxon>
        <taxon>Eucarida</taxon>
        <taxon>Decapoda</taxon>
        <taxon>Pleocyemata</taxon>
        <taxon>Astacidea</taxon>
        <taxon>Nephropoidea</taxon>
        <taxon>Nephropidae</taxon>
        <taxon>Homarus</taxon>
    </lineage>
</organism>
<keyword evidence="3" id="KW-0863">Zinc-finger</keyword>
<feature type="region of interest" description="Disordered" evidence="6">
    <location>
        <begin position="962"/>
        <end position="1000"/>
    </location>
</feature>
<dbReference type="PANTHER" id="PTHR22963">
    <property type="entry name" value="ENDOGLIN-RELATED"/>
    <property type="match status" value="1"/>
</dbReference>
<feature type="region of interest" description="Disordered" evidence="6">
    <location>
        <begin position="22"/>
        <end position="43"/>
    </location>
</feature>
<evidence type="ECO:0000313" key="9">
    <source>
        <dbReference type="Proteomes" id="UP000747542"/>
    </source>
</evidence>
<feature type="region of interest" description="Disordered" evidence="6">
    <location>
        <begin position="4294"/>
        <end position="4349"/>
    </location>
</feature>
<feature type="compositionally biased region" description="Pro residues" evidence="6">
    <location>
        <begin position="4331"/>
        <end position="4349"/>
    </location>
</feature>
<feature type="compositionally biased region" description="Pro residues" evidence="6">
    <location>
        <begin position="4294"/>
        <end position="4306"/>
    </location>
</feature>
<feature type="compositionally biased region" description="Pro residues" evidence="6">
    <location>
        <begin position="5828"/>
        <end position="5846"/>
    </location>
</feature>
<feature type="region of interest" description="Disordered" evidence="6">
    <location>
        <begin position="2823"/>
        <end position="2880"/>
    </location>
</feature>
<reference evidence="8" key="1">
    <citation type="journal article" date="2021" name="Sci. Adv.">
        <title>The American lobster genome reveals insights on longevity, neural, and immune adaptations.</title>
        <authorList>
            <person name="Polinski J.M."/>
            <person name="Zimin A.V."/>
            <person name="Clark K.F."/>
            <person name="Kohn A.B."/>
            <person name="Sadowski N."/>
            <person name="Timp W."/>
            <person name="Ptitsyn A."/>
            <person name="Khanna P."/>
            <person name="Romanova D.Y."/>
            <person name="Williams P."/>
            <person name="Greenwood S.J."/>
            <person name="Moroz L.L."/>
            <person name="Walt D.R."/>
            <person name="Bodnar A.G."/>
        </authorList>
    </citation>
    <scope>NUCLEOTIDE SEQUENCE</scope>
    <source>
        <strain evidence="8">GMGI-L3</strain>
    </source>
</reference>
<feature type="compositionally biased region" description="Pro residues" evidence="6">
    <location>
        <begin position="3860"/>
        <end position="3878"/>
    </location>
</feature>
<feature type="domain" description="EGF-like" evidence="7">
    <location>
        <begin position="1909"/>
        <end position="1947"/>
    </location>
</feature>
<feature type="domain" description="EGF-like" evidence="7">
    <location>
        <begin position="1535"/>
        <end position="1573"/>
    </location>
</feature>
<feature type="compositionally biased region" description="Pro residues" evidence="6">
    <location>
        <begin position="1475"/>
        <end position="1500"/>
    </location>
</feature>
<feature type="domain" description="EGF-like" evidence="7">
    <location>
        <begin position="65"/>
        <end position="104"/>
    </location>
</feature>
<feature type="compositionally biased region" description="Pro residues" evidence="6">
    <location>
        <begin position="2367"/>
        <end position="2385"/>
    </location>
</feature>
<feature type="domain" description="EGF-like" evidence="7">
    <location>
        <begin position="294"/>
        <end position="332"/>
    </location>
</feature>
<feature type="domain" description="EGF-like" evidence="7">
    <location>
        <begin position="3651"/>
        <end position="3689"/>
    </location>
</feature>
<evidence type="ECO:0000256" key="2">
    <source>
        <dbReference type="ARBA" id="ARBA00022737"/>
    </source>
</evidence>
<proteinExistence type="predicted"/>
<dbReference type="InterPro" id="IPR048407">
    <property type="entry name" value="Dumpy_DPY"/>
</dbReference>
<dbReference type="Pfam" id="PF21164">
    <property type="entry name" value="Dumpy_DPY"/>
    <property type="match status" value="1"/>
</dbReference>
<feature type="domain" description="EGF-like" evidence="7">
    <location>
        <begin position="2158"/>
        <end position="2196"/>
    </location>
</feature>
<feature type="region of interest" description="Disordered" evidence="6">
    <location>
        <begin position="1832"/>
        <end position="1887"/>
    </location>
</feature>
<feature type="region of interest" description="Disordered" evidence="6">
    <location>
        <begin position="1585"/>
        <end position="1613"/>
    </location>
</feature>
<feature type="compositionally biased region" description="Pro residues" evidence="6">
    <location>
        <begin position="5292"/>
        <end position="5304"/>
    </location>
</feature>
<feature type="domain" description="EGF-like" evidence="7">
    <location>
        <begin position="132"/>
        <end position="170"/>
    </location>
</feature>
<feature type="compositionally biased region" description="Pro residues" evidence="6">
    <location>
        <begin position="3361"/>
        <end position="3379"/>
    </location>
</feature>
<feature type="region of interest" description="Disordered" evidence="6">
    <location>
        <begin position="6412"/>
        <end position="6438"/>
    </location>
</feature>
<feature type="compositionally biased region" description="Pro residues" evidence="6">
    <location>
        <begin position="2330"/>
        <end position="2342"/>
    </location>
</feature>
<sequence>YTGNPERGCSPIIPPSPLLVVTPSTPTSRPFHPPTVPSSPPLPPTECKSNSHCSPSRTCINERCIDPCRGEHPCATGAECTVIQHRPVCKCPPGFQGNPQTRCNPTTTTPRPDCLADVECPQEKACAERRCVSPCQVANPCSHLAECTVVSHLPQCRCIQGYIGNGYYCELPTTSTIPSPIAEYPTHTTVRPGVATRPPSHAVDLQCTRDFECDVDEMCNNFDCVPVCSVTNPCRSRNALCRGENHQPVCYCQPGFVGNPFIECKEPLPATPPPQCLTDRDCPDNKACAQRKCVNPCIVFNPCSPLAQCETLKHFPVCSCFLGFTGSGYDCERLPPIVERPPLPSTTLPRPISMTTTTKGPIAEFPTPQRERPLTPRPPPPFLPLPPPITIGCESTADCHFSTTCVNKLCVDVCSRGYCGSNADCHIHHNFPECSCPPGTVGDPYVKCIAVATKAPPTTLRPLADTQPSVPDVLIRPQEGTRHTTPSPVAAPTTTRAPEKTYTQPTTVHHTTLPITVGCESNDDCPFDNTCINRLCGDVCSPSLCADNAHCQTFANRPTCSCPPGTSGNPTIKCTALLTEEVPTQLPPVAGKQPTSPSPPIRPLPGPLHTMPPPLVVEPPTSRPPQEMPQIHIPPIVSPIVIACENNDDCTVDNTCYNKLCFDVCSLGICGENANCKVAKHRPVCTCPPGTTGDPTGKCIALVTERPTMTPPIVGTLEPKDFGHIHPVSATTSPGLPPMAEHPTPRPRPPSVTQPPQPPTPGPVPVGCESTDECPFDNSCVNKLCLDICHPGFCGENADCQTVGHRPTCKCPPGTSGNPNIKCSALAVETPPAPIPPVAGDKPPSEETIIHPIPGPTSPGPPPLVEQPTRPPPDPPIERPPPPVIVPQVPIACENNDECDVDNSCLNKLCYDACSLGVCGDEADCKTISHRPVCLCPPGTTGDPQVRCIAIATERPLVVTVPPIAEHPPDSHTPIRPVPGPTSTPPSPVAQLPVPRPTEAPIALPPAVPTPPPNPIGCESTGECPFDNSCINRLCLDVCHPGFCGEAADCKTLGHRPTCVCPPGTTGNPTERCTALATERPITHRPVAGISSLPPGDPVVPASGTTTPTPPPLVELPTTAPPVPTSPRPPPLPVVPPIVIACENNDDCASDNSCLNNLCYDVCGLGVCGDNAECKITSHRPVCTCPPGTTGDPLHSCVSIVTERPVGPTPPMAEFSPAQPGDPVHPISAPTSPGQPPVAEHPTPRPRPPPVTESPPPPTPGPLPVGCESTDECPFDNSCVNKLCLDICYPGFCGENADCQTIGHRPTCKCPPGTSGNPNIKCSALAVETPPAPIPPVAGDKPPSEETVIQPIPGPTSPGPPPLVEQPTRPPPDPPIERPPPPVIVPLVPIACENNDECDVDNSCLNKLCYDACSLGVCGDEADCKTISHRPVCLCPPGTTGDPQVGCIAIATERPLVVTVPPIAEHPPDSHTPIRPVPGPTSTPPSPVAQLPVPRPTEAPIALPPAVPTPPPNPIGCESTGECPFDNSCINRLCLDVCHPGFCGEAADCKTLGHRPTCVCPPGTTGNPTERCTALATERPITHRPVAGISSLPPGDPVVPASGTTTPTPPPLVELPTTAPPVPTSPRPPPLPVVPPIVIACENNDDCASDNSCLNNLCYDVCGLGVCGDNAECKITSHRPVCTCPPGTTGDPLHSCVSIVTERPVGPTPPMAEFPPAQPGDPVVPASGTATPTPPPLVELPTTAPPVPTSPRPPPLPVVPPIVIACENNDDCASDNSCLNNLCYDVCGLGVCGDNAECKITSHRPVCTCPPGTTGDPLHSCVSIVTERPVGPTPPMAEFPPAQPGDPVHPISAPTSPGQPPVAEHPTPRPRPPPVTEPPPPPTPGPVPVGCESTDECPFDNSCVNKFCLDICHPGFCGENADCVTSEHRPFCKCPPGTTGNPTVKCSALAVETPPAPIPPVAGDKPPSEETVIHPIAGPTSPGPPPLVEQPTRPPPDPPIERPPPPVIVPLVPIACENNDECDVDNSCINLLCYDVCSLKSCGDDAQCVSVKHRPVCLCPPGTTGDPQVGCKATSTERITTLPPVTHRPPQQPHIPIRPITGPSSERPPPLAEQVSVEPLEPLTTPRPPVPTPSSIIVGCESNDHCPFDNTCVNRYCLDVCYPGLCGENANCQTFGHRPSCTCPPGTTGNPTRHCSAHMTDRPATVPPLTEIPKSPDVLTIIPIVGPTITPLPPLAEMPTSRPTEAMQPPPLPLPIIPDIAIACQNNDECTVDNSCINNLCYDVCSLGVCGENAKCKVDNHRPVCSCPPGTSGTPPQQCVSLLTERPVTPHPPIAEFPPAYPGDPIRPVTESTSPGQPPVAEHPTPRPRPPPVTEPLPPPTPGPVPVGCESTDECPFDNSCVNKLCLDICHPGLCGENADCQTVGHRPTCKCPPGTTGNPNIKCSALAVDTPPAPIPPVAGDKPPSEETVIHPIAGPTSPGPPPLVEQPTRPPPDPPVSSPPPSPLIPFISIACENNDDCDFDNTCLNMLCYDACNIGICGENADCRTVSHRPVCLCPPGTTGNPQIKCTALLFASSTTVSPITEVPLTPLESIRPISDTTSRPPPIAETSQPRPPLPAPSRPPTPVSIPPIIVGCEKNDQCNFDTTCINRLCMDICSPKLCGVNAECQTIGHRPLCVCPPGTTGNPTERCHSLATDRPVTSSPIAGQPHTPQYQPPEPVPGPTITTPPPLVEMPTTRPPSLITTTIPPPIIPSIAIACGNNDDCTTDNSCVNNLCYDVCALGICGDDADCRIANHRPVCTCPPGTTGDPLHSCVSIVTERPVGPTPPMAEFPPVQPKEPIHPISAPTSPGQPPVAEHPTPRPRPPPVTEPPPPPTPGPVPVGCESTDECPFDNSCVNKLCLDICYPGFCGENADCQTVGHRATCKCPPGTTGNPNIKCSALAVETPPAPIPPVAGDKPPSEETVIHPIAGPTSPGPPPLVEQPTRPPPDPPIERPPPPVIVPLVPIACENNDECDVDNSCLNKLCYDACSLGVCGDEADCTTISHRPVCLCPPGTTGDPQVGCIAIATERPLVVTVPPIAEHPPDSHTPIRPVPGPTSTPPSPVAQLPVPRPTEAPIALPPAVPTPPPNPIGCESTGECPFDNSCINRLCLDVCHPGFCGEAADCKTLGHRPTCVCPPGTTGNPTERCTALATERPITHRPVAGISSLPPGDPVVPASGTTTPTPPPLVELPTTAPPVPTSPRPPPLPVVPPIVIACENNDDCASDNSCLNNLCYDVCGLGVCGDNAECKITSHRPVCTCPPGTTGDPLHSCVSIVTERPVGPTPPMAEFPPAQPGDPVHPISAPTSPGQPPVAEHPTPRPRPPPVTEPPPPPTPGPLPVGCESNHECPSDNSCVNKLCLDICHPGFCGDNADCQTVGHRPTCKCPPGTSGNPNIKCSALAVETPPAPIPPVAGDKPPSEETVIHPIAGPTSPGPPPLVEQPTRPPPDPPIERPPPPEIVPLVPIACENNDECDMDNSCLNKLCYDACSLGVCGDEADCTTISHRPVCLCPPGTTGDPQVGCLAKATERPLVVTVPPIAEHPPDSHIPIRPVPGPTSTPPSPVAQLPVPRPTEAPIALPPAVPTPPPNPIGCESTGECPFDNSCINRLCLDVCHPGICGEAADCKTLGHRPTCVCPPGTTGNPTERCTALATERPITHRPVAGISSLPPGDPVVPASGTTTPTPPPLVELPTTAPPVPTSPRPPPLAVVPPIVIACENNDDCTSDNSCLNNLCYDVCGLGICGDDADCRIANHRPVCTCPPGTTGDPLHSCVSIVTERPVGPTPPMAEFPPAQPGDPVHPISAPTSPGQPPVAEDPTPRPRPPPVTEPPPPPTPGPVPVGCESTDECPFDNSCVNKLCLDICYPGFCGENADCQTIGHRATCKCPPGTTGNPNIKCSALAVETPPAPIPPVAGDKPPSEETVIHPIAGPTSPGPPPLVEQPTRPPPDPPIERPPPPVIVPQVPIACENNDECDVDNSCLNKLCYDACSLGVCGDEADCTTISHRPVCLCPPGTTGDPQVGCIAIATERPLVVTVPPIAEHPPDKAPIALPPAVPTPPPNPIGCESTGECPFDNSCINRLCLDVCHPGICGEAADCKTLGHRPTCVCPPGTTGNPTERCTALATERPITHRPVAGISSLPPGDPVVPASGATTPTPPPLVELPTTAPPVPTSPRPPPLAVVPPIVIACENNDDCTSDNSCLNNLCYDVCGLGICGDDADCRIANHRPVCTCPPGTTGDPLHSCVSIVTERPVGPTPPMAEFPPAQPVDPVHPISAPTSPGQPPVAEHPTPRPRPPPVTEPPPPPTPGPVPVGCESTDECPFDNSCVNKLCLDICYPGFCGENADCQTIGHRPTCKCPPGTSGNPNIKCSALAVETPPAPIPPVAGDKPPSEETVIQPIPGPTSPGPPPLVEQPTRPPPDPPIERPPPPVIVPLVPIACENNDECDVDNSCLNKLCYDACSLGVCGDEADCKTISHRPVCLCPPGTTGDPQVGCIAIATERPLVVTVPPIAEHPPDSHTPIRPVPGPTSTPPSPVAQLPVPRPTEAPIALPPAVPTPPPNPIGCESTGECPFDNSCINRLCLDVCHPGICGEAADCKTLGHRPTCVCPPGTTGNPTERCTALATERPITHRPVAGISSLPPGDPVVPASGTTTPTPPPLVELPTTAPPVPTSPRPPPLAVVPPIVIACENNDDCTSDNSCLNNLCYDVCGLGICGDDADCRIANHRPVCTCPPGTTGDPLHSCVSIVTERPVGPTPPMAEFPPAQPGDPVHPISAPTSPGQPPVAEHPTPRPRPPPVTEPPPSPTPGPVPVGCESTDECPFDNSCVNKLCLDICHPGFCGENADCQTVGHRATCKCPPGTTGNPNIKCSALAVETPPAPIPPVAGDKPPSEETVIHPIAGPTSPGSPPLVEQPTRPPPDPPIERPPPPVIVPLVPIACENNDECDVDNSCLNKLCYDACSLGVCGDEADCTTISHRPVCLCPPGTTGDPQVGCIAIATERPLVVTVPPIAEHPPDSHTPIRPVPGPTSTPPSPVAQLPVPRPTEAPIALPPAVPTPPPNPIGCESTGECPFDNSCINRLCLDVCHPGICGEAADCKTLGHRPTCVCPPGTTGNPTERCTALATERPITHRPVAGISSLPPGDPVVPASGTTTPTPPPLVELPTTAPPVPTSPRPPPLAVVPPIVIACENNDDCTSDNSCLNNLCYDVCGLGICGDDADCRIANHRPVCTCPPGTTGDPLHSCVSIVTERPVGPTPPTAEFPPAQPGDPVHPISAPTSPGQPPVAEHPTPRPRPPPVTEPPPSPTPGPVPVGCESTDECPFDNSCVNKLCLDICHPGFCGENADCQTVGHRATCKCPPGTTGNPNIKCSALAVETPPAPIPPVAGDKPPSEETVIHPIAGPTSPGSPPLVEQPTRPPPDPPIERPPPPVIVPLVPIACENNDECDVDNSCLNKLCYDACSLGVCGDEADCTTISHRPVCLCPPGTTGDPQVGCIAIATERPLVVTVPPIAEHPPDSHTPIRPVPGPTSTPPSPVAQLPVPRPTEAPIALPPAVPTPPPNPIGCESTGECPFDNSCINRLCLDVCHPGICGEAADCKTLGHRPTCVCPPGTTGNPTERCTALATERPITHRPVAGISSLPPGDPVVPASGTTTPTPPPLVELPTTAPPVPTSPRPPPLAVVPPIVIACENNDDCTSDNSCLNNLCYDVCGLGICGDDADCRIANHRPVCTCPPGTTGDPLHSCVSIVTERPVGPTPPTAEFPPAQPGDPVHPISAPTSPGQPPVAEHPTPRPRPPPVTEPPPSPTPGPVPVGCESTDECPFDNSCVNKLCLDICYPGFCGENADCQTIGHRATCKCPPGTTGNPNIKCSALAVDIPAPIPPVAGDKPPSEETVFHPIAGPTSPGPPPLVEQPTRPPPDPPIERPPPPVIVPLVPIACENNDGCDVDNSCLNKLCYDACSLGVCGDEADCTTISHRPVCLCPPGTTGDPQVRCISLVTVRPETVRPMTDVTPLHPQKPVRPISGPTEPPVPPVVSLSPPRPPDGPIPFVPPVPTPPPIPVGCSSNDECPFDNTCVNKLCLNVCYPGLCGHNADCQTTGHRPECVCPSGTTGNPTVACTSLTTERPVTPEPPLGVTISPPPAQPIVPVGGPTSPSPDPIVITPTTRPTQHPLPRPPIPPIQPPIIIACQNKDECPTDNSCVNHICYDVCGLGICGENSDCQIFNHRPVCSCPPGTTGTPTEGCQALTMHTTTQSTPITGTPPSSTYDPVIAVGVPPSTSQTPLGEPGTPRPILPPVIRPPPPPTAPPMPIGCASTAECPYDNSCVNKLCLDVCHPGLCGENADCQTRVHRVECTCPPGTTGNPTLKCSALAVLEPSTPAPPLSGDHSPPPDHPIRPVSAPTSTQLPPIIQLPTARPTEPPFSAPPPQPIVPPILIACENNDDCDLDNSCINLLCYPVCALGICGENADCKTLDHRPVCVCPSGTTGNPQHYCQALEAKLPTTKAPPIVETSPHPKEPIMPLSGPTSPTPPPMVQTQPPREKPTPLTRPPPPATDPPMPIGCSTSGECAFDEQCYNRICGKVCGVQLCDPNSECIAQMHHAICSPTVPMIERPQCVVDQDCFTTQVCTSNVCRDVCLTSNPCAPMAVCTAENHRPHCNCPPGYIGNPFTSCRRPEPPTPPPIQVLTTPKPDCIVDSDCPYHLACINQQCLDPCIHRDVCGFNAECIVTVHTPTCLCSPGYTGNPYVRCYPPTTPAPTPAPPVLKPQCIRNEDCHADQACYNGNCQNPCLVANPCSPTALCDAVRHRAVCSCPRGMTGDPYLQCTTSKMFSGLSPTLDFLLFTHARARCMFTLVPVNIFV</sequence>
<feature type="domain" description="EGF-like" evidence="7">
    <location>
        <begin position="6744"/>
        <end position="6783"/>
    </location>
</feature>
<feature type="compositionally biased region" description="Pro residues" evidence="6">
    <location>
        <begin position="5939"/>
        <end position="5960"/>
    </location>
</feature>
<feature type="compositionally biased region" description="Pro residues" evidence="6">
    <location>
        <begin position="1869"/>
        <end position="1887"/>
    </location>
</feature>
<feature type="region of interest" description="Disordered" evidence="6">
    <location>
        <begin position="3953"/>
        <end position="3993"/>
    </location>
</feature>
<feature type="compositionally biased region" description="Pro residues" evidence="6">
    <location>
        <begin position="6580"/>
        <end position="6589"/>
    </location>
</feature>
<gene>
    <name evidence="8" type="primary">Ndg-L1</name>
    <name evidence="8" type="ORF">Hamer_G015666</name>
</gene>
<dbReference type="SMART" id="SM00181">
    <property type="entry name" value="EGF"/>
    <property type="match status" value="57"/>
</dbReference>
<feature type="compositionally biased region" description="Pro residues" evidence="6">
    <location>
        <begin position="3473"/>
        <end position="3495"/>
    </location>
</feature>
<dbReference type="PANTHER" id="PTHR22963:SF39">
    <property type="entry name" value="DUMPY"/>
    <property type="match status" value="1"/>
</dbReference>
<feature type="region of interest" description="Disordered" evidence="6">
    <location>
        <begin position="3202"/>
        <end position="3230"/>
    </location>
</feature>
<keyword evidence="5" id="KW-0245">EGF-like domain</keyword>
<feature type="non-terminal residue" evidence="8">
    <location>
        <position position="1"/>
    </location>
</feature>
<feature type="domain" description="EGF-like" evidence="7">
    <location>
        <begin position="4122"/>
        <end position="4160"/>
    </location>
</feature>
<feature type="domain" description="EGF-like" evidence="7">
    <location>
        <begin position="2654"/>
        <end position="2692"/>
    </location>
</feature>
<feature type="region of interest" description="Disordered" evidence="6">
    <location>
        <begin position="5292"/>
        <end position="5348"/>
    </location>
</feature>
<feature type="region of interest" description="Disordered" evidence="6">
    <location>
        <begin position="4547"/>
        <end position="4586"/>
    </location>
</feature>
<feature type="domain" description="EGF-like" evidence="7">
    <location>
        <begin position="2282"/>
        <end position="2320"/>
    </location>
</feature>
<feature type="region of interest" description="Disordered" evidence="6">
    <location>
        <begin position="1333"/>
        <end position="1380"/>
    </location>
</feature>
<feature type="domain" description="EGF-like" evidence="7">
    <location>
        <begin position="1036"/>
        <end position="1074"/>
    </location>
</feature>
<keyword evidence="2" id="KW-0677">Repeat</keyword>
<keyword evidence="1" id="KW-0479">Metal-binding</keyword>
<evidence type="ECO:0000256" key="5">
    <source>
        <dbReference type="PROSITE-ProRule" id="PRU00076"/>
    </source>
</evidence>
<feature type="compositionally biased region" description="Pro residues" evidence="6">
    <location>
        <begin position="4830"/>
        <end position="4848"/>
    </location>
</feature>
<feature type="compositionally biased region" description="Pro residues" evidence="6">
    <location>
        <begin position="5559"/>
        <end position="5584"/>
    </location>
</feature>
<accession>A0A8J5MKZ2</accession>
<feature type="domain" description="EGF-like" evidence="7">
    <location>
        <begin position="5619"/>
        <end position="5657"/>
    </location>
</feature>
<feature type="compositionally biased region" description="Pro residues" evidence="6">
    <location>
        <begin position="4953"/>
        <end position="4962"/>
    </location>
</feature>
<dbReference type="SUPFAM" id="SSF90148">
    <property type="entry name" value="DPY module"/>
    <property type="match status" value="1"/>
</dbReference>
<comment type="caution">
    <text evidence="8">The sequence shown here is derived from an EMBL/GenBank/DDBJ whole genome shotgun (WGS) entry which is preliminary data.</text>
</comment>
<protein>
    <submittedName>
        <fullName evidence="8">Nidogen-like 1</fullName>
    </submittedName>
</protein>
<evidence type="ECO:0000256" key="3">
    <source>
        <dbReference type="ARBA" id="ARBA00022771"/>
    </source>
</evidence>
<feature type="region of interest" description="Disordered" evidence="6">
    <location>
        <begin position="1086"/>
        <end position="1114"/>
    </location>
</feature>
<feature type="region of interest" description="Disordered" evidence="6">
    <location>
        <begin position="3324"/>
        <end position="3379"/>
    </location>
</feature>
<feature type="compositionally biased region" description="Pro residues" evidence="6">
    <location>
        <begin position="1981"/>
        <end position="2002"/>
    </location>
</feature>
<name>A0A8J5MKZ2_HOMAM</name>
<feature type="compositionally biased region" description="Pro residues" evidence="6">
    <location>
        <begin position="2862"/>
        <end position="2880"/>
    </location>
</feature>
<feature type="domain" description="EGF-like" evidence="7">
    <location>
        <begin position="6365"/>
        <end position="6403"/>
    </location>
</feature>
<feature type="compositionally biased region" description="Pro residues" evidence="6">
    <location>
        <begin position="5791"/>
        <end position="5803"/>
    </location>
</feature>
<feature type="region of interest" description="Disordered" evidence="6">
    <location>
        <begin position="342"/>
        <end position="377"/>
    </location>
</feature>
<feature type="region of interest" description="Disordered" evidence="6">
    <location>
        <begin position="5791"/>
        <end position="5847"/>
    </location>
</feature>
<feature type="compositionally biased region" description="Pro residues" evidence="6">
    <location>
        <begin position="3092"/>
        <end position="3117"/>
    </location>
</feature>
<feature type="region of interest" description="Disordered" evidence="6">
    <location>
        <begin position="4172"/>
        <end position="4200"/>
    </location>
</feature>
<dbReference type="SMART" id="SM00286">
    <property type="entry name" value="PTI"/>
    <property type="match status" value="31"/>
</dbReference>
<feature type="domain" description="EGF-like" evidence="7">
    <location>
        <begin position="4621"/>
        <end position="4659"/>
    </location>
</feature>
<feature type="region of interest" description="Disordered" evidence="6">
    <location>
        <begin position="839"/>
        <end position="881"/>
    </location>
</feature>
<feature type="compositionally biased region" description="Pro residues" evidence="6">
    <location>
        <begin position="3972"/>
        <end position="3993"/>
    </location>
</feature>
<evidence type="ECO:0000256" key="4">
    <source>
        <dbReference type="ARBA" id="ARBA00022833"/>
    </source>
</evidence>